<reference evidence="4 5" key="1">
    <citation type="journal article" date="2016" name="Nat. Commun.">
        <title>Thousands of microbial genomes shed light on interconnected biogeochemical processes in an aquifer system.</title>
        <authorList>
            <person name="Anantharaman K."/>
            <person name="Brown C.T."/>
            <person name="Hug L.A."/>
            <person name="Sharon I."/>
            <person name="Castelle C.J."/>
            <person name="Probst A.J."/>
            <person name="Thomas B.C."/>
            <person name="Singh A."/>
            <person name="Wilkins M.J."/>
            <person name="Karaoz U."/>
            <person name="Brodie E.L."/>
            <person name="Williams K.H."/>
            <person name="Hubbard S.S."/>
            <person name="Banfield J.F."/>
        </authorList>
    </citation>
    <scope>NUCLEOTIDE SEQUENCE [LARGE SCALE GENOMIC DNA]</scope>
</reference>
<sequence length="131" mass="15246">MVFGTFDGLHRGHLNFFKQARNLQQFPFLIVSIARNKNVLKIKGKYPVLNEKKRIILVQKCKLVDKAVLSGIKNHIPHIIKEKPDIIALGYDQKAYVKNLKKDSKNKGLLVKIVRLKAYQEKTYKNHLLKR</sequence>
<evidence type="ECO:0000256" key="2">
    <source>
        <dbReference type="ARBA" id="ARBA00022695"/>
    </source>
</evidence>
<dbReference type="Pfam" id="PF01467">
    <property type="entry name" value="CTP_transf_like"/>
    <property type="match status" value="1"/>
</dbReference>
<dbReference type="InterPro" id="IPR050385">
    <property type="entry name" value="Archaeal_FAD_synthase"/>
</dbReference>
<dbReference type="EMBL" id="MFUA01000016">
    <property type="protein sequence ID" value="OGI76925.1"/>
    <property type="molecule type" value="Genomic_DNA"/>
</dbReference>
<gene>
    <name evidence="4" type="ORF">A3B85_00080</name>
</gene>
<dbReference type="PANTHER" id="PTHR43793:SF1">
    <property type="entry name" value="FAD SYNTHASE"/>
    <property type="match status" value="1"/>
</dbReference>
<dbReference type="STRING" id="1801750.A3B85_00080"/>
<accession>A0A1F6W5G5</accession>
<dbReference type="SUPFAM" id="SSF52374">
    <property type="entry name" value="Nucleotidylyl transferase"/>
    <property type="match status" value="1"/>
</dbReference>
<dbReference type="Gene3D" id="3.40.50.620">
    <property type="entry name" value="HUPs"/>
    <property type="match status" value="1"/>
</dbReference>
<evidence type="ECO:0000256" key="1">
    <source>
        <dbReference type="ARBA" id="ARBA00022679"/>
    </source>
</evidence>
<feature type="domain" description="Cytidyltransferase-like" evidence="3">
    <location>
        <begin position="2"/>
        <end position="115"/>
    </location>
</feature>
<dbReference type="NCBIfam" id="TIGR00125">
    <property type="entry name" value="cyt_tran_rel"/>
    <property type="match status" value="1"/>
</dbReference>
<dbReference type="Proteomes" id="UP000178374">
    <property type="component" value="Unassembled WGS sequence"/>
</dbReference>
<evidence type="ECO:0000313" key="5">
    <source>
        <dbReference type="Proteomes" id="UP000178374"/>
    </source>
</evidence>
<evidence type="ECO:0000313" key="4">
    <source>
        <dbReference type="EMBL" id="OGI76925.1"/>
    </source>
</evidence>
<keyword evidence="1" id="KW-0808">Transferase</keyword>
<dbReference type="AlphaFoldDB" id="A0A1F6W5G5"/>
<dbReference type="InterPro" id="IPR004821">
    <property type="entry name" value="Cyt_trans-like"/>
</dbReference>
<organism evidence="4 5">
    <name type="scientific">Candidatus Nomurabacteria bacterium RIFCSPHIGHO2_02_FULL_37_13</name>
    <dbReference type="NCBI Taxonomy" id="1801750"/>
    <lineage>
        <taxon>Bacteria</taxon>
        <taxon>Candidatus Nomuraibacteriota</taxon>
    </lineage>
</organism>
<evidence type="ECO:0000259" key="3">
    <source>
        <dbReference type="Pfam" id="PF01467"/>
    </source>
</evidence>
<dbReference type="PANTHER" id="PTHR43793">
    <property type="entry name" value="FAD SYNTHASE"/>
    <property type="match status" value="1"/>
</dbReference>
<comment type="caution">
    <text evidence="4">The sequence shown here is derived from an EMBL/GenBank/DDBJ whole genome shotgun (WGS) entry which is preliminary data.</text>
</comment>
<protein>
    <recommendedName>
        <fullName evidence="3">Cytidyltransferase-like domain-containing protein</fullName>
    </recommendedName>
</protein>
<dbReference type="GO" id="GO:0016779">
    <property type="term" value="F:nucleotidyltransferase activity"/>
    <property type="evidence" value="ECO:0007669"/>
    <property type="project" value="UniProtKB-KW"/>
</dbReference>
<keyword evidence="2" id="KW-0548">Nucleotidyltransferase</keyword>
<name>A0A1F6W5G5_9BACT</name>
<dbReference type="InterPro" id="IPR014729">
    <property type="entry name" value="Rossmann-like_a/b/a_fold"/>
</dbReference>
<proteinExistence type="predicted"/>